<dbReference type="Gene3D" id="2.60.40.10">
    <property type="entry name" value="Immunoglobulins"/>
    <property type="match status" value="5"/>
</dbReference>
<dbReference type="CDD" id="cd00063">
    <property type="entry name" value="FN3"/>
    <property type="match status" value="4"/>
</dbReference>
<dbReference type="PROSITE" id="PS51257">
    <property type="entry name" value="PROKAR_LIPOPROTEIN"/>
    <property type="match status" value="1"/>
</dbReference>
<feature type="domain" description="Fibronectin type-III" evidence="2">
    <location>
        <begin position="644"/>
        <end position="743"/>
    </location>
</feature>
<dbReference type="InterPro" id="IPR013783">
    <property type="entry name" value="Ig-like_fold"/>
</dbReference>
<feature type="domain" description="Fibronectin type-III" evidence="2">
    <location>
        <begin position="444"/>
        <end position="545"/>
    </location>
</feature>
<keyword evidence="1" id="KW-0677">Repeat</keyword>
<organism evidence="3 4">
    <name type="scientific">Jilunia laotingensis</name>
    <dbReference type="NCBI Taxonomy" id="2763675"/>
    <lineage>
        <taxon>Bacteria</taxon>
        <taxon>Pseudomonadati</taxon>
        <taxon>Bacteroidota</taxon>
        <taxon>Bacteroidia</taxon>
        <taxon>Bacteroidales</taxon>
        <taxon>Bacteroidaceae</taxon>
        <taxon>Jilunia</taxon>
    </lineage>
</organism>
<dbReference type="InterPro" id="IPR036116">
    <property type="entry name" value="FN3_sf"/>
</dbReference>
<dbReference type="SMART" id="SM00060">
    <property type="entry name" value="FN3"/>
    <property type="match status" value="7"/>
</dbReference>
<dbReference type="PROSITE" id="PS50853">
    <property type="entry name" value="FN3"/>
    <property type="match status" value="4"/>
</dbReference>
<feature type="domain" description="Fibronectin type-III" evidence="2">
    <location>
        <begin position="546"/>
        <end position="643"/>
    </location>
</feature>
<dbReference type="Proteomes" id="UP000651085">
    <property type="component" value="Unassembled WGS sequence"/>
</dbReference>
<sequence length="856" mass="91710">MKQFIRITALLCCICLATGCEKDTEPTWIAPTMEIQVVMQDDISRKTAILKGNIGQNELDITECGFLYSINKTLLESKALNDNAVAKVPVSQTSGAVEAQLDELTPGTNYFYCLYITCGNTTVISPEILQFATVANNAPELDVVAVKAKDNQSLTLTSKVLASGAESVDLRGICYMKGADGDPKLGDNIVPVPENETDFIVTIGNLEASTEYTVRAFAMNNEGIVGYGKTMVVSTENSEKPTLRTYDEPTVRGNYAVVTAEVTDKGTSDVTARGFCWSSTSTTPMLGACDGEVNIALSESNVFAGEVTGLKEGTVYHIRAYATNEKGTGYGNTITINTTSVSLPEVSISEPTFTTKTAELTGAVGSNGGGTITERGFCWSASVHNPQIGTEGCQNKAVEGEDFKYTLEELTPGTIYYVTAYAKNEKGIGYSNVTEFTTMELTAPKLDAIIISTPTTDKATVSCTLLSNGNGTVTERGFCWSTSVQNPQLEVQGCESIKITSTEFLYELTGLKPGTPYYITAYAKNEAGTGYSTAGSFTTIAIAEPTLDIPYVSAVNTTSAYVRSSIINDNNSSVTAKGFCYSSTNNSPTLDNADKVVNVEGSDFTTQLTNLAHGKLYYVRAFATNGVGTGYSTAQSFTTTEITVPGLYGTNVSGVTINSAVLTTTIYSAGNGTISRKGFCWSTNNTHPDMDTDTHKDIEGNVTNLSHTLTGLTPGETYYVRAYAVNEAGVTYNDYSEFTTDPVGKPTFGNINVTDVKITTAKVTARISSNGNQEIEEKGFYWSSSNQEPGPNDRVENITDNNDQMTFNMSGLKSNTTYYVRAFARNSQGTSLSNVISFTTAINPVPDDGDMDNPDK</sequence>
<reference evidence="3" key="1">
    <citation type="submission" date="2020-08" db="EMBL/GenBank/DDBJ databases">
        <title>Genome public.</title>
        <authorList>
            <person name="Liu C."/>
            <person name="Sun Q."/>
        </authorList>
    </citation>
    <scope>NUCLEOTIDE SEQUENCE</scope>
    <source>
        <strain evidence="3">N12</strain>
    </source>
</reference>
<keyword evidence="4" id="KW-1185">Reference proteome</keyword>
<gene>
    <name evidence="3" type="ORF">H8744_06500</name>
</gene>
<dbReference type="PANTHER" id="PTHR13817:SF73">
    <property type="entry name" value="FIBRONECTIN TYPE-III DOMAIN-CONTAINING PROTEIN"/>
    <property type="match status" value="1"/>
</dbReference>
<dbReference type="RefSeq" id="WP_262434071.1">
    <property type="nucleotide sequence ID" value="NZ_JACRTF010000001.1"/>
</dbReference>
<feature type="domain" description="Fibronectin type-III" evidence="2">
    <location>
        <begin position="747"/>
        <end position="843"/>
    </location>
</feature>
<proteinExistence type="predicted"/>
<evidence type="ECO:0000313" key="3">
    <source>
        <dbReference type="EMBL" id="MBC8592908.1"/>
    </source>
</evidence>
<comment type="caution">
    <text evidence="3">The sequence shown here is derived from an EMBL/GenBank/DDBJ whole genome shotgun (WGS) entry which is preliminary data.</text>
</comment>
<name>A0A926EZP0_9BACT</name>
<dbReference type="PANTHER" id="PTHR13817">
    <property type="entry name" value="TITIN"/>
    <property type="match status" value="1"/>
</dbReference>
<protein>
    <submittedName>
        <fullName evidence="3">Fibronectin type III domain-containing protein</fullName>
    </submittedName>
</protein>
<evidence type="ECO:0000256" key="1">
    <source>
        <dbReference type="ARBA" id="ARBA00022737"/>
    </source>
</evidence>
<evidence type="ECO:0000313" key="4">
    <source>
        <dbReference type="Proteomes" id="UP000651085"/>
    </source>
</evidence>
<dbReference type="SUPFAM" id="SSF49265">
    <property type="entry name" value="Fibronectin type III"/>
    <property type="match status" value="4"/>
</dbReference>
<dbReference type="InterPro" id="IPR050964">
    <property type="entry name" value="Striated_Muscle_Regulatory"/>
</dbReference>
<dbReference type="EMBL" id="JACRTF010000001">
    <property type="protein sequence ID" value="MBC8592908.1"/>
    <property type="molecule type" value="Genomic_DNA"/>
</dbReference>
<accession>A0A926EZP0</accession>
<evidence type="ECO:0000259" key="2">
    <source>
        <dbReference type="PROSITE" id="PS50853"/>
    </source>
</evidence>
<dbReference type="InterPro" id="IPR003961">
    <property type="entry name" value="FN3_dom"/>
</dbReference>
<dbReference type="AlphaFoldDB" id="A0A926EZP0"/>